<name>A0A0L7LPT0_OPEBR</name>
<feature type="domain" description="Mitochondrial transcription rescue factor 1 C-terminal" evidence="1">
    <location>
        <begin position="27"/>
        <end position="67"/>
    </location>
</feature>
<dbReference type="Pfam" id="PF25818">
    <property type="entry name" value="MTRES1_C"/>
    <property type="match status" value="1"/>
</dbReference>
<dbReference type="STRING" id="104452.A0A0L7LPT0"/>
<evidence type="ECO:0000313" key="3">
    <source>
        <dbReference type="Proteomes" id="UP000037510"/>
    </source>
</evidence>
<proteinExistence type="predicted"/>
<keyword evidence="3" id="KW-1185">Reference proteome</keyword>
<reference evidence="2 3" key="1">
    <citation type="journal article" date="2015" name="Genome Biol. Evol.">
        <title>The genome of winter moth (Operophtera brumata) provides a genomic perspective on sexual dimorphism and phenology.</title>
        <authorList>
            <person name="Derks M.F."/>
            <person name="Smit S."/>
            <person name="Salis L."/>
            <person name="Schijlen E."/>
            <person name="Bossers A."/>
            <person name="Mateman C."/>
            <person name="Pijl A.S."/>
            <person name="de Ridder D."/>
            <person name="Groenen M.A."/>
            <person name="Visser M.E."/>
            <person name="Megens H.J."/>
        </authorList>
    </citation>
    <scope>NUCLEOTIDE SEQUENCE [LARGE SCALE GENOMIC DNA]</scope>
    <source>
        <strain evidence="2">WM2013NL</strain>
        <tissue evidence="2">Head and thorax</tissue>
    </source>
</reference>
<evidence type="ECO:0000259" key="1">
    <source>
        <dbReference type="Pfam" id="PF25818"/>
    </source>
</evidence>
<dbReference type="EMBL" id="JTDY01000388">
    <property type="protein sequence ID" value="KOB77414.1"/>
    <property type="molecule type" value="Genomic_DNA"/>
</dbReference>
<evidence type="ECO:0000313" key="2">
    <source>
        <dbReference type="EMBL" id="KOB77414.1"/>
    </source>
</evidence>
<feature type="non-terminal residue" evidence="2">
    <location>
        <position position="1"/>
    </location>
</feature>
<dbReference type="GO" id="GO:1903108">
    <property type="term" value="P:regulation of mitochondrial transcription"/>
    <property type="evidence" value="ECO:0007669"/>
    <property type="project" value="TreeGrafter"/>
</dbReference>
<dbReference type="GO" id="GO:0005739">
    <property type="term" value="C:mitochondrion"/>
    <property type="evidence" value="ECO:0007669"/>
    <property type="project" value="TreeGrafter"/>
</dbReference>
<dbReference type="PANTHER" id="PTHR13633">
    <property type="entry name" value="MITOCHONDRIAL TRANSCRIPTION RESCUE FACTOR 1"/>
    <property type="match status" value="1"/>
</dbReference>
<dbReference type="GO" id="GO:0003723">
    <property type="term" value="F:RNA binding"/>
    <property type="evidence" value="ECO:0007669"/>
    <property type="project" value="TreeGrafter"/>
</dbReference>
<comment type="caution">
    <text evidence="2">The sequence shown here is derived from an EMBL/GenBank/DDBJ whole genome shotgun (WGS) entry which is preliminary data.</text>
</comment>
<sequence>KYDSDDETIVDDDSPLTRDSKMVKFSTTSMRTDMILKSALGVARNKIEQAFYESKIRVNGRKITKKSAPNPDHLFVSRIEILDASPKEESIGISARRFKNLLIENYEEDPHKGGSSENN</sequence>
<gene>
    <name evidence="2" type="ORF">OBRU01_04192</name>
</gene>
<accession>A0A0L7LPT0</accession>
<dbReference type="PANTHER" id="PTHR13633:SF3">
    <property type="entry name" value="MITOCHONDRIAL TRANSCRIPTION RESCUE FACTOR 1"/>
    <property type="match status" value="1"/>
</dbReference>
<dbReference type="InterPro" id="IPR057896">
    <property type="entry name" value="MTRES1_C"/>
</dbReference>
<dbReference type="Proteomes" id="UP000037510">
    <property type="component" value="Unassembled WGS sequence"/>
</dbReference>
<organism evidence="2 3">
    <name type="scientific">Operophtera brumata</name>
    <name type="common">Winter moth</name>
    <name type="synonym">Phalaena brumata</name>
    <dbReference type="NCBI Taxonomy" id="104452"/>
    <lineage>
        <taxon>Eukaryota</taxon>
        <taxon>Metazoa</taxon>
        <taxon>Ecdysozoa</taxon>
        <taxon>Arthropoda</taxon>
        <taxon>Hexapoda</taxon>
        <taxon>Insecta</taxon>
        <taxon>Pterygota</taxon>
        <taxon>Neoptera</taxon>
        <taxon>Endopterygota</taxon>
        <taxon>Lepidoptera</taxon>
        <taxon>Glossata</taxon>
        <taxon>Ditrysia</taxon>
        <taxon>Geometroidea</taxon>
        <taxon>Geometridae</taxon>
        <taxon>Larentiinae</taxon>
        <taxon>Operophtera</taxon>
    </lineage>
</organism>
<dbReference type="AlphaFoldDB" id="A0A0L7LPT0"/>
<protein>
    <submittedName>
        <fullName evidence="2">Putative secreted protein</fullName>
    </submittedName>
</protein>